<dbReference type="Gene3D" id="3.30.420.10">
    <property type="entry name" value="Ribonuclease H-like superfamily/Ribonuclease H"/>
    <property type="match status" value="1"/>
</dbReference>
<evidence type="ECO:0000313" key="3">
    <source>
        <dbReference type="Proteomes" id="UP001162060"/>
    </source>
</evidence>
<protein>
    <recommendedName>
        <fullName evidence="4">RNase H type-1 domain-containing protein</fullName>
    </recommendedName>
</protein>
<dbReference type="GO" id="GO:0003676">
    <property type="term" value="F:nucleic acid binding"/>
    <property type="evidence" value="ECO:0007669"/>
    <property type="project" value="InterPro"/>
</dbReference>
<gene>
    <name evidence="2" type="ORF">PM001_LOCUS11722</name>
    <name evidence="1" type="ORF">PM001_LOCUS1247</name>
</gene>
<proteinExistence type="predicted"/>
<name>A0AAV1TZE0_9STRA</name>
<dbReference type="AlphaFoldDB" id="A0AAV1TZE0"/>
<accession>A0AAV1TZE0</accession>
<dbReference type="SUPFAM" id="SSF53098">
    <property type="entry name" value="Ribonuclease H-like"/>
    <property type="match status" value="1"/>
</dbReference>
<dbReference type="EMBL" id="CAKLBY020000014">
    <property type="protein sequence ID" value="CAK7896478.1"/>
    <property type="molecule type" value="Genomic_DNA"/>
</dbReference>
<dbReference type="InterPro" id="IPR012337">
    <property type="entry name" value="RNaseH-like_sf"/>
</dbReference>
<dbReference type="Proteomes" id="UP001162060">
    <property type="component" value="Unassembled WGS sequence"/>
</dbReference>
<dbReference type="InterPro" id="IPR036397">
    <property type="entry name" value="RNaseH_sf"/>
</dbReference>
<evidence type="ECO:0000313" key="2">
    <source>
        <dbReference type="EMBL" id="CAK7926572.1"/>
    </source>
</evidence>
<organism evidence="2 3">
    <name type="scientific">Peronospora matthiolae</name>
    <dbReference type="NCBI Taxonomy" id="2874970"/>
    <lineage>
        <taxon>Eukaryota</taxon>
        <taxon>Sar</taxon>
        <taxon>Stramenopiles</taxon>
        <taxon>Oomycota</taxon>
        <taxon>Peronosporomycetes</taxon>
        <taxon>Peronosporales</taxon>
        <taxon>Peronosporaceae</taxon>
        <taxon>Peronospora</taxon>
    </lineage>
</organism>
<dbReference type="EMBL" id="CAKLBY020000101">
    <property type="protein sequence ID" value="CAK7926572.1"/>
    <property type="molecule type" value="Genomic_DNA"/>
</dbReference>
<sequence>MQSSGRNGRLGRWAALLSTWTLEINRCNNKEEEVLGILAAIITPREDVDDMLIAISPRKQPRQIISMPPPTASREESILVVSVDGAARIQNKGGSYSAITWKLPEWTIVSAASRIDTGLTVNRAEYHGSLLSCELLDTQTRERVFICGDSNLVIRQIWGEIDCKAPGLQLLRLKALDLLRS</sequence>
<reference evidence="2" key="1">
    <citation type="submission" date="2024-01" db="EMBL/GenBank/DDBJ databases">
        <authorList>
            <person name="Webb A."/>
        </authorList>
    </citation>
    <scope>NUCLEOTIDE SEQUENCE</scope>
    <source>
        <strain evidence="2">Pm1</strain>
    </source>
</reference>
<evidence type="ECO:0008006" key="4">
    <source>
        <dbReference type="Google" id="ProtNLM"/>
    </source>
</evidence>
<evidence type="ECO:0000313" key="1">
    <source>
        <dbReference type="EMBL" id="CAK7896478.1"/>
    </source>
</evidence>
<comment type="caution">
    <text evidence="2">The sequence shown here is derived from an EMBL/GenBank/DDBJ whole genome shotgun (WGS) entry which is preliminary data.</text>
</comment>